<protein>
    <submittedName>
        <fullName evidence="1">Uncharacterized protein</fullName>
    </submittedName>
</protein>
<keyword evidence="2" id="KW-1185">Reference proteome</keyword>
<accession>K0RRZ1</accession>
<feature type="non-terminal residue" evidence="1">
    <location>
        <position position="1"/>
    </location>
</feature>
<comment type="caution">
    <text evidence="1">The sequence shown here is derived from an EMBL/GenBank/DDBJ whole genome shotgun (WGS) entry which is preliminary data.</text>
</comment>
<dbReference type="EMBL" id="AGNL01034702">
    <property type="protein sequence ID" value="EJK55114.1"/>
    <property type="molecule type" value="Genomic_DNA"/>
</dbReference>
<dbReference type="AlphaFoldDB" id="K0RRZ1"/>
<sequence length="90" mass="9787">HGMKAWTPPFPFDGGDPGPADWTLPSHFLLDSVSRPPLVQATSAERMAAGQVKWVLRLLEAYPARLFGDDGSIHGEHNIIWPPSCTAAPQ</sequence>
<reference evidence="1 2" key="1">
    <citation type="journal article" date="2012" name="Genome Biol.">
        <title>Genome and low-iron response of an oceanic diatom adapted to chronic iron limitation.</title>
        <authorList>
            <person name="Lommer M."/>
            <person name="Specht M."/>
            <person name="Roy A.S."/>
            <person name="Kraemer L."/>
            <person name="Andreson R."/>
            <person name="Gutowska M.A."/>
            <person name="Wolf J."/>
            <person name="Bergner S.V."/>
            <person name="Schilhabel M.B."/>
            <person name="Klostermeier U.C."/>
            <person name="Beiko R.G."/>
            <person name="Rosenstiel P."/>
            <person name="Hippler M."/>
            <person name="Laroche J."/>
        </authorList>
    </citation>
    <scope>NUCLEOTIDE SEQUENCE [LARGE SCALE GENOMIC DNA]</scope>
    <source>
        <strain evidence="1 2">CCMP1005</strain>
    </source>
</reference>
<proteinExistence type="predicted"/>
<evidence type="ECO:0000313" key="1">
    <source>
        <dbReference type="EMBL" id="EJK55114.1"/>
    </source>
</evidence>
<name>K0RRZ1_THAOC</name>
<evidence type="ECO:0000313" key="2">
    <source>
        <dbReference type="Proteomes" id="UP000266841"/>
    </source>
</evidence>
<organism evidence="1 2">
    <name type="scientific">Thalassiosira oceanica</name>
    <name type="common">Marine diatom</name>
    <dbReference type="NCBI Taxonomy" id="159749"/>
    <lineage>
        <taxon>Eukaryota</taxon>
        <taxon>Sar</taxon>
        <taxon>Stramenopiles</taxon>
        <taxon>Ochrophyta</taxon>
        <taxon>Bacillariophyta</taxon>
        <taxon>Coscinodiscophyceae</taxon>
        <taxon>Thalassiosirophycidae</taxon>
        <taxon>Thalassiosirales</taxon>
        <taxon>Thalassiosiraceae</taxon>
        <taxon>Thalassiosira</taxon>
    </lineage>
</organism>
<dbReference type="Proteomes" id="UP000266841">
    <property type="component" value="Unassembled WGS sequence"/>
</dbReference>
<gene>
    <name evidence="1" type="ORF">THAOC_25180</name>
</gene>